<comment type="caution">
    <text evidence="1">The sequence shown here is derived from an EMBL/GenBank/DDBJ whole genome shotgun (WGS) entry which is preliminary data.</text>
</comment>
<evidence type="ECO:0000313" key="2">
    <source>
        <dbReference type="Proteomes" id="UP000765509"/>
    </source>
</evidence>
<name>A0A9Q3ITY1_9BASI</name>
<gene>
    <name evidence="1" type="ORF">O181_089632</name>
</gene>
<dbReference type="Proteomes" id="UP000765509">
    <property type="component" value="Unassembled WGS sequence"/>
</dbReference>
<evidence type="ECO:0000313" key="1">
    <source>
        <dbReference type="EMBL" id="MBW0549917.1"/>
    </source>
</evidence>
<proteinExistence type="predicted"/>
<reference evidence="1" key="1">
    <citation type="submission" date="2021-03" db="EMBL/GenBank/DDBJ databases">
        <title>Draft genome sequence of rust myrtle Austropuccinia psidii MF-1, a brazilian biotype.</title>
        <authorList>
            <person name="Quecine M.C."/>
            <person name="Pachon D.M.R."/>
            <person name="Bonatelli M.L."/>
            <person name="Correr F.H."/>
            <person name="Franceschini L.M."/>
            <person name="Leite T.F."/>
            <person name="Margarido G.R.A."/>
            <person name="Almeida C.A."/>
            <person name="Ferrarezi J.A."/>
            <person name="Labate C.A."/>
        </authorList>
    </citation>
    <scope>NUCLEOTIDE SEQUENCE</scope>
    <source>
        <strain evidence="1">MF-1</strain>
    </source>
</reference>
<dbReference type="AlphaFoldDB" id="A0A9Q3ITY1"/>
<sequence length="157" mass="17947">MERMAQYPIFQEYPNTPESKFKPTSLALKPPGYSHGHLKAKDLIKACAIKGFYPTSSQGRPTVLGSTGKKNSINLAWTNHSALPLHPVVFVQLNSNFLDHQPIIKRLKYLNSRLLDQRKRLSIHPLQLYQEKCQLFLKDKLDQLPNPPQTLSAFLKK</sequence>
<dbReference type="EMBL" id="AVOT02055366">
    <property type="protein sequence ID" value="MBW0549917.1"/>
    <property type="molecule type" value="Genomic_DNA"/>
</dbReference>
<organism evidence="1 2">
    <name type="scientific">Austropuccinia psidii MF-1</name>
    <dbReference type="NCBI Taxonomy" id="1389203"/>
    <lineage>
        <taxon>Eukaryota</taxon>
        <taxon>Fungi</taxon>
        <taxon>Dikarya</taxon>
        <taxon>Basidiomycota</taxon>
        <taxon>Pucciniomycotina</taxon>
        <taxon>Pucciniomycetes</taxon>
        <taxon>Pucciniales</taxon>
        <taxon>Sphaerophragmiaceae</taxon>
        <taxon>Austropuccinia</taxon>
    </lineage>
</organism>
<accession>A0A9Q3ITY1</accession>
<protein>
    <submittedName>
        <fullName evidence="1">Uncharacterized protein</fullName>
    </submittedName>
</protein>
<keyword evidence="2" id="KW-1185">Reference proteome</keyword>